<keyword evidence="1" id="KW-0732">Signal</keyword>
<proteinExistence type="predicted"/>
<gene>
    <name evidence="4" type="ORF">SMAX5B_005477</name>
</gene>
<keyword evidence="2" id="KW-1133">Transmembrane helix</keyword>
<keyword evidence="2" id="KW-0812">Transmembrane</keyword>
<feature type="domain" description="Interleukin-17 receptor C/E N-terminal" evidence="3">
    <location>
        <begin position="168"/>
        <end position="421"/>
    </location>
</feature>
<evidence type="ECO:0000313" key="5">
    <source>
        <dbReference type="Proteomes" id="UP000246464"/>
    </source>
</evidence>
<evidence type="ECO:0000313" key="4">
    <source>
        <dbReference type="EMBL" id="AWO97933.1"/>
    </source>
</evidence>
<evidence type="ECO:0000256" key="2">
    <source>
        <dbReference type="SAM" id="Phobius"/>
    </source>
</evidence>
<dbReference type="GO" id="GO:0030368">
    <property type="term" value="F:interleukin-17 receptor activity"/>
    <property type="evidence" value="ECO:0007669"/>
    <property type="project" value="InterPro"/>
</dbReference>
<sequence>MTVGSNKNPAASQAPIRRPRRRFCPSFLPEERGSKKCRPVKMILWAVLLLSHCRLGPSGAAAESTGLERIGTCGTRCSQGLHCKVRPDYLFPPQCLAATDALNTSSVFHNISLSTVMRCEGRQKCSLHLRMETVLQLAEPIRGLSICTATAGMMVNCQIFSFTRSSRERMSGSQVEVEHDCTTVSPNQRVQVMVKTVPSYCDITWSGTYDAPDCSSGDLRRHVPECITGRLSYDVNPEKRELSVSVSEMLDDHNYHLRLCYKDFICSGAGPNALIKKEEPVKSATLPYSQPLPCLCIEGWSAVMDAPRVQLCPFKDRLEELWFGVAFDPLEETLSWELVCPVPTGVALCQKRGDGVCVDLPQAFRNVTSGKVAFTEVDPHPQLCMKFTVGSQSWTRCPFADDRFQAWDVVVTRERGHEEAKMMSRVRATFSVGQCVKSAGPAACHITNTHTVHAEKNRAVSLNLTGELCNSCVQVRRLGMKYAATVVHCVELCNQSSPPRSVVVRQTSRDMTWVIVPVGVCLSGIIMATLVLHVLLTVYQRRKQKEHGNEKQTDPALDCVVPALQAHPHGGILVPDSPQCGNAEKANLISQ</sequence>
<dbReference type="Proteomes" id="UP000246464">
    <property type="component" value="Chromosome 2"/>
</dbReference>
<protein>
    <submittedName>
        <fullName evidence="4">Putative interleukin-17 receptor E-like</fullName>
    </submittedName>
</protein>
<keyword evidence="5" id="KW-1185">Reference proteome</keyword>
<name>A0A2U9B1W8_SCOMX</name>
<dbReference type="AlphaFoldDB" id="A0A2U9B1W8"/>
<evidence type="ECO:0000259" key="3">
    <source>
        <dbReference type="Pfam" id="PF15037"/>
    </source>
</evidence>
<dbReference type="PANTHER" id="PTHR15583">
    <property type="entry name" value="INTERLEUKIN-17 RECEPTOR"/>
    <property type="match status" value="1"/>
</dbReference>
<evidence type="ECO:0000256" key="1">
    <source>
        <dbReference type="ARBA" id="ARBA00022729"/>
    </source>
</evidence>
<dbReference type="InterPro" id="IPR027841">
    <property type="entry name" value="IL-17_rcpt_C/E_N"/>
</dbReference>
<dbReference type="InterPro" id="IPR039465">
    <property type="entry name" value="IL-17_rcpt-like"/>
</dbReference>
<dbReference type="PANTHER" id="PTHR15583:SF10">
    <property type="entry name" value="INTERLEUKIN-17 RECEPTOR E-LIKE-RELATED"/>
    <property type="match status" value="1"/>
</dbReference>
<dbReference type="Pfam" id="PF15037">
    <property type="entry name" value="IL17_R_N"/>
    <property type="match status" value="1"/>
</dbReference>
<organism evidence="4 5">
    <name type="scientific">Scophthalmus maximus</name>
    <name type="common">Turbot</name>
    <name type="synonym">Psetta maxima</name>
    <dbReference type="NCBI Taxonomy" id="52904"/>
    <lineage>
        <taxon>Eukaryota</taxon>
        <taxon>Metazoa</taxon>
        <taxon>Chordata</taxon>
        <taxon>Craniata</taxon>
        <taxon>Vertebrata</taxon>
        <taxon>Euteleostomi</taxon>
        <taxon>Actinopterygii</taxon>
        <taxon>Neopterygii</taxon>
        <taxon>Teleostei</taxon>
        <taxon>Neoteleostei</taxon>
        <taxon>Acanthomorphata</taxon>
        <taxon>Carangaria</taxon>
        <taxon>Pleuronectiformes</taxon>
        <taxon>Pleuronectoidei</taxon>
        <taxon>Scophthalmidae</taxon>
        <taxon>Scophthalmus</taxon>
    </lineage>
</organism>
<reference evidence="4 5" key="1">
    <citation type="submission" date="2017-12" db="EMBL/GenBank/DDBJ databases">
        <title>Integrating genomic resources of turbot (Scophthalmus maximus) in depth evaluation of genetic and physical mapping variation across individuals.</title>
        <authorList>
            <person name="Martinez P."/>
        </authorList>
    </citation>
    <scope>NUCLEOTIDE SEQUENCE [LARGE SCALE GENOMIC DNA]</scope>
</reference>
<accession>A0A2U9B1W8</accession>
<feature type="transmembrane region" description="Helical" evidence="2">
    <location>
        <begin position="511"/>
        <end position="536"/>
    </location>
</feature>
<dbReference type="STRING" id="52904.ENSSMAP00000031140"/>
<keyword evidence="4" id="KW-0675">Receptor</keyword>
<dbReference type="EMBL" id="CP026244">
    <property type="protein sequence ID" value="AWO97933.1"/>
    <property type="molecule type" value="Genomic_DNA"/>
</dbReference>
<keyword evidence="2" id="KW-0472">Membrane</keyword>